<dbReference type="AlphaFoldDB" id="A0A178LEK1"/>
<evidence type="ECO:0000313" key="1">
    <source>
        <dbReference type="EMBL" id="OAN28876.1"/>
    </source>
</evidence>
<dbReference type="Proteomes" id="UP000078356">
    <property type="component" value="Unassembled WGS sequence"/>
</dbReference>
<dbReference type="EMBL" id="LWCR01000018">
    <property type="protein sequence ID" value="OAN28876.1"/>
    <property type="molecule type" value="Genomic_DNA"/>
</dbReference>
<accession>A0A1G5PH16</accession>
<evidence type="ECO:0000313" key="3">
    <source>
        <dbReference type="Proteomes" id="UP000078356"/>
    </source>
</evidence>
<comment type="caution">
    <text evidence="1">The sequence shown here is derived from an EMBL/GenBank/DDBJ whole genome shotgun (WGS) entry which is preliminary data.</text>
</comment>
<name>A0A178LEK1_9PSED</name>
<evidence type="ECO:0000313" key="4">
    <source>
        <dbReference type="Proteomes" id="UP000183046"/>
    </source>
</evidence>
<dbReference type="RefSeq" id="WP_017641163.1">
    <property type="nucleotide sequence ID" value="NZ_FMWB01000029.1"/>
</dbReference>
<dbReference type="OrthoDB" id="6928916at2"/>
<reference evidence="4" key="2">
    <citation type="submission" date="2016-10" db="EMBL/GenBank/DDBJ databases">
        <authorList>
            <person name="de Groot N.N."/>
        </authorList>
    </citation>
    <scope>NUCLEOTIDE SEQUENCE [LARGE SCALE GENOMIC DNA]</scope>
    <source>
        <strain evidence="4">DSM 15758</strain>
    </source>
</reference>
<gene>
    <name evidence="1" type="ORF">A4V15_19175</name>
    <name evidence="2" type="ORF">SAMN05216279_12923</name>
</gene>
<dbReference type="EMBL" id="FMWB01000029">
    <property type="protein sequence ID" value="SCZ48648.1"/>
    <property type="molecule type" value="Genomic_DNA"/>
</dbReference>
<proteinExistence type="predicted"/>
<dbReference type="Proteomes" id="UP000183046">
    <property type="component" value="Unassembled WGS sequence"/>
</dbReference>
<protein>
    <submittedName>
        <fullName evidence="1">Uncharacterized protein</fullName>
    </submittedName>
</protein>
<accession>A0A178LEK1</accession>
<sequence>MILSVATPEAVTSSFTPTSSLSGLLDTYGDVMTPEQIAEALEYSVGYVRKKIGCAKFQHLPWVAAIAPHRRRQGLNWVYGTHGVASFLDSQRSSLESISAPSKHLPKLLQAYGPSMPVAQVADALGYSVTYVSKKIGNADYQHLPWVSAIGSHRRKRGSRWVYATVAVALYLDGRK</sequence>
<evidence type="ECO:0000313" key="2">
    <source>
        <dbReference type="EMBL" id="SCZ48648.1"/>
    </source>
</evidence>
<organism evidence="1 3">
    <name type="scientific">Pseudomonas oryzihabitans</name>
    <dbReference type="NCBI Taxonomy" id="47885"/>
    <lineage>
        <taxon>Bacteria</taxon>
        <taxon>Pseudomonadati</taxon>
        <taxon>Pseudomonadota</taxon>
        <taxon>Gammaproteobacteria</taxon>
        <taxon>Pseudomonadales</taxon>
        <taxon>Pseudomonadaceae</taxon>
        <taxon>Pseudomonas</taxon>
    </lineage>
</organism>
<reference evidence="2" key="3">
    <citation type="submission" date="2016-10" db="EMBL/GenBank/DDBJ databases">
        <authorList>
            <person name="Varghese N."/>
            <person name="Submissions S."/>
        </authorList>
    </citation>
    <scope>NUCLEOTIDE SEQUENCE</scope>
    <source>
        <strain evidence="2">DSM 15758</strain>
    </source>
</reference>
<reference evidence="1 3" key="1">
    <citation type="submission" date="2016-04" db="EMBL/GenBank/DDBJ databases">
        <title>Draft Genome Sequences of Staphylococcus capitis Strain H36, S. capitis Strain H65, S. cohnii Strain H62, S. hominis Strain H69, Mycobacterium iranicum Strain H39, Plantibacter sp. Strain H53, Pseudomonas oryzihabitans Strain H72, and Microbacterium sp. Strain H83, isolated from residential settings.</title>
        <authorList>
            <person name="Lymperopoulou D."/>
            <person name="Adams R.I."/>
            <person name="Lindow S."/>
            <person name="Coil D.A."/>
            <person name="Jospin G."/>
            <person name="Eisen J.A."/>
        </authorList>
    </citation>
    <scope>NUCLEOTIDE SEQUENCE [LARGE SCALE GENOMIC DNA]</scope>
    <source>
        <strain evidence="1 3">H72</strain>
    </source>
</reference>